<proteinExistence type="predicted"/>
<dbReference type="EMBL" id="MU795937">
    <property type="protein sequence ID" value="KAJ3804538.1"/>
    <property type="molecule type" value="Genomic_DNA"/>
</dbReference>
<comment type="caution">
    <text evidence="1">The sequence shown here is derived from an EMBL/GenBank/DDBJ whole genome shotgun (WGS) entry which is preliminary data.</text>
</comment>
<evidence type="ECO:0000313" key="2">
    <source>
        <dbReference type="Proteomes" id="UP001163835"/>
    </source>
</evidence>
<name>A0ACC1TIQ1_9AGAR</name>
<sequence>MGEVNWLEDPLGPYYLKDALEIDDTDGVSLGSLSSTAGPLEEEVLSPELTSAETLDDNNAADIEVNISQPLSPFSDQYPLGPTVTQEHQLKSLISSRPKLDSLPAIIRRNNSNGAIHFQDSGHSHHLPLLSPSSSHSFTSQSRDSFAAAGGLVVSKPSAKGMSSSKLPSKLPERPAGQDGRFTSAQKGKRKAPTTIQKESSFPNLLYPPDFKLDRRPPKEKAGDRDVRIERNFIHIHELLTLDRSASAQLLTALNKLQSDFTGFLNNFSHNSQLSLPPLPPTSPTPPPPSTPTTTLSTVTPVDQNTPCNVQNTPCNGIQMKMDHTFRYLLNYLSSDFLNLLEMADVILLQETRLQSETCMKTPPGFTSFVRNCRHLDNDLANPWGGVATLVRDCLHCRLRQDLSSPDLLVVDVNGTLIRNVYIPPKSSWTNWRDWSDVDPWTAFVENTLVLMQLNTPSITAGDVNAQIGDLLPHAGHPD</sequence>
<evidence type="ECO:0000313" key="1">
    <source>
        <dbReference type="EMBL" id="KAJ3804538.1"/>
    </source>
</evidence>
<gene>
    <name evidence="1" type="ORF">F5876DRAFT_70548</name>
</gene>
<dbReference type="Proteomes" id="UP001163835">
    <property type="component" value="Unassembled WGS sequence"/>
</dbReference>
<organism evidence="1 2">
    <name type="scientific">Lentinula aff. lateritia</name>
    <dbReference type="NCBI Taxonomy" id="2804960"/>
    <lineage>
        <taxon>Eukaryota</taxon>
        <taxon>Fungi</taxon>
        <taxon>Dikarya</taxon>
        <taxon>Basidiomycota</taxon>
        <taxon>Agaricomycotina</taxon>
        <taxon>Agaricomycetes</taxon>
        <taxon>Agaricomycetidae</taxon>
        <taxon>Agaricales</taxon>
        <taxon>Marasmiineae</taxon>
        <taxon>Omphalotaceae</taxon>
        <taxon>Lentinula</taxon>
    </lineage>
</organism>
<accession>A0ACC1TIQ1</accession>
<reference evidence="1" key="1">
    <citation type="submission" date="2022-09" db="EMBL/GenBank/DDBJ databases">
        <title>A Global Phylogenomic Analysis of the Shiitake Genus Lentinula.</title>
        <authorList>
            <consortium name="DOE Joint Genome Institute"/>
            <person name="Sierra-Patev S."/>
            <person name="Min B."/>
            <person name="Naranjo-Ortiz M."/>
            <person name="Looney B."/>
            <person name="Konkel Z."/>
            <person name="Slot J.C."/>
            <person name="Sakamoto Y."/>
            <person name="Steenwyk J.L."/>
            <person name="Rokas A."/>
            <person name="Carro J."/>
            <person name="Camarero S."/>
            <person name="Ferreira P."/>
            <person name="Molpeceres G."/>
            <person name="Ruiz-Duenas F.J."/>
            <person name="Serrano A."/>
            <person name="Henrissat B."/>
            <person name="Drula E."/>
            <person name="Hughes K.W."/>
            <person name="Mata J.L."/>
            <person name="Ishikawa N.K."/>
            <person name="Vargas-Isla R."/>
            <person name="Ushijima S."/>
            <person name="Smith C.A."/>
            <person name="Ahrendt S."/>
            <person name="Andreopoulos W."/>
            <person name="He G."/>
            <person name="Labutti K."/>
            <person name="Lipzen A."/>
            <person name="Ng V."/>
            <person name="Riley R."/>
            <person name="Sandor L."/>
            <person name="Barry K."/>
            <person name="Martinez A.T."/>
            <person name="Xiao Y."/>
            <person name="Gibbons J.G."/>
            <person name="Terashima K."/>
            <person name="Grigoriev I.V."/>
            <person name="Hibbett D.S."/>
        </authorList>
    </citation>
    <scope>NUCLEOTIDE SEQUENCE</scope>
    <source>
        <strain evidence="1">TMI1499</strain>
    </source>
</reference>
<protein>
    <submittedName>
        <fullName evidence="1">Uncharacterized protein</fullName>
    </submittedName>
</protein>
<keyword evidence="2" id="KW-1185">Reference proteome</keyword>